<dbReference type="Gene3D" id="6.10.250.3150">
    <property type="match status" value="1"/>
</dbReference>
<gene>
    <name evidence="5" type="ORF">G3R41_04245</name>
    <name evidence="4" type="ORF">GCU67_04245</name>
</gene>
<dbReference type="AlphaFoldDB" id="A0A6P0H311"/>
<evidence type="ECO:0000256" key="3">
    <source>
        <dbReference type="SAM" id="SignalP"/>
    </source>
</evidence>
<keyword evidence="6" id="KW-1185">Reference proteome</keyword>
<feature type="region of interest" description="Disordered" evidence="2">
    <location>
        <begin position="187"/>
        <end position="206"/>
    </location>
</feature>
<reference evidence="4 6" key="1">
    <citation type="submission" date="2020-01" db="EMBL/GenBank/DDBJ databases">
        <title>the WGS Modestobacter muralis CPCC 204518.</title>
        <authorList>
            <person name="Jiang Z."/>
        </authorList>
    </citation>
    <scope>NUCLEOTIDE SEQUENCE [LARGE SCALE GENOMIC DNA]</scope>
    <source>
        <strain evidence="4 6">DSM 100205</strain>
    </source>
</reference>
<keyword evidence="3" id="KW-0732">Signal</keyword>
<accession>A0A6P0H311</accession>
<reference evidence="5 7" key="2">
    <citation type="submission" date="2020-02" db="EMBL/GenBank/DDBJ databases">
        <title>The WGS of Modestobacter muralis DSM 100205.</title>
        <authorList>
            <person name="Jiang Z."/>
        </authorList>
    </citation>
    <scope>NUCLEOTIDE SEQUENCE [LARGE SCALE GENOMIC DNA]</scope>
    <source>
        <strain evidence="5 7">DSM 100205</strain>
    </source>
</reference>
<keyword evidence="1" id="KW-0175">Coiled coil</keyword>
<evidence type="ECO:0000313" key="5">
    <source>
        <dbReference type="EMBL" id="NEN50158.1"/>
    </source>
</evidence>
<sequence>MLITVLTATGIALTPGGASAAPGEAATGAQAAELAAQSGHQLEVLTEDLNEARENPTLQQAAAAEAAAQVAAADAELAALQDRIAAVAHSAGTGDGLGPLQVFMTSGPADEFLERVATLDSVAGHHDDVLARVEESRAAAESAGAAAAQATAAAEEQLAAVQGQQKELGTEIEDYEVQYAVLTAQEEEQADATHGGPSLQAPAAGSVEAASGSAQLVIDMALAQVDDPHVWAAGESDAFDCSGLTQ</sequence>
<evidence type="ECO:0000256" key="2">
    <source>
        <dbReference type="SAM" id="MobiDB-lite"/>
    </source>
</evidence>
<dbReference type="EMBL" id="JAAGWB010000013">
    <property type="protein sequence ID" value="NEN50158.1"/>
    <property type="molecule type" value="Genomic_DNA"/>
</dbReference>
<dbReference type="EMBL" id="JAAGWH010000013">
    <property type="protein sequence ID" value="NEK93391.1"/>
    <property type="molecule type" value="Genomic_DNA"/>
</dbReference>
<organism evidence="5 7">
    <name type="scientific">Modestobacter muralis</name>
    <dbReference type="NCBI Taxonomy" id="1608614"/>
    <lineage>
        <taxon>Bacteria</taxon>
        <taxon>Bacillati</taxon>
        <taxon>Actinomycetota</taxon>
        <taxon>Actinomycetes</taxon>
        <taxon>Geodermatophilales</taxon>
        <taxon>Geodermatophilaceae</taxon>
        <taxon>Modestobacter</taxon>
    </lineage>
</organism>
<name>A0A6P0H311_9ACTN</name>
<dbReference type="Proteomes" id="UP000468828">
    <property type="component" value="Unassembled WGS sequence"/>
</dbReference>
<evidence type="ECO:0000313" key="7">
    <source>
        <dbReference type="Proteomes" id="UP000471152"/>
    </source>
</evidence>
<proteinExistence type="predicted"/>
<feature type="signal peptide" evidence="3">
    <location>
        <begin position="1"/>
        <end position="20"/>
    </location>
</feature>
<protein>
    <submittedName>
        <fullName evidence="5">C40 family peptidase</fullName>
    </submittedName>
</protein>
<dbReference type="Proteomes" id="UP000471152">
    <property type="component" value="Unassembled WGS sequence"/>
</dbReference>
<dbReference type="RefSeq" id="WP_163609845.1">
    <property type="nucleotide sequence ID" value="NZ_JAAGWB010000013.1"/>
</dbReference>
<evidence type="ECO:0000256" key="1">
    <source>
        <dbReference type="SAM" id="Coils"/>
    </source>
</evidence>
<comment type="caution">
    <text evidence="5">The sequence shown here is derived from an EMBL/GenBank/DDBJ whole genome shotgun (WGS) entry which is preliminary data.</text>
</comment>
<feature type="coiled-coil region" evidence="1">
    <location>
        <begin position="35"/>
        <end position="83"/>
    </location>
</feature>
<evidence type="ECO:0000313" key="4">
    <source>
        <dbReference type="EMBL" id="NEK93391.1"/>
    </source>
</evidence>
<evidence type="ECO:0000313" key="6">
    <source>
        <dbReference type="Proteomes" id="UP000468828"/>
    </source>
</evidence>
<feature type="chain" id="PRO_5036186094" evidence="3">
    <location>
        <begin position="21"/>
        <end position="246"/>
    </location>
</feature>